<keyword evidence="1" id="KW-0472">Membrane</keyword>
<evidence type="ECO:0000256" key="1">
    <source>
        <dbReference type="SAM" id="Phobius"/>
    </source>
</evidence>
<evidence type="ECO:0000313" key="3">
    <source>
        <dbReference type="Proteomes" id="UP001218188"/>
    </source>
</evidence>
<dbReference type="AlphaFoldDB" id="A0AAD6X0D4"/>
<feature type="transmembrane region" description="Helical" evidence="1">
    <location>
        <begin position="32"/>
        <end position="51"/>
    </location>
</feature>
<proteinExistence type="predicted"/>
<keyword evidence="1" id="KW-0812">Transmembrane</keyword>
<comment type="caution">
    <text evidence="2">The sequence shown here is derived from an EMBL/GenBank/DDBJ whole genome shotgun (WGS) entry which is preliminary data.</text>
</comment>
<reference evidence="2" key="1">
    <citation type="submission" date="2023-03" db="EMBL/GenBank/DDBJ databases">
        <title>Massive genome expansion in bonnet fungi (Mycena s.s.) driven by repeated elements and novel gene families across ecological guilds.</title>
        <authorList>
            <consortium name="Lawrence Berkeley National Laboratory"/>
            <person name="Harder C.B."/>
            <person name="Miyauchi S."/>
            <person name="Viragh M."/>
            <person name="Kuo A."/>
            <person name="Thoen E."/>
            <person name="Andreopoulos B."/>
            <person name="Lu D."/>
            <person name="Skrede I."/>
            <person name="Drula E."/>
            <person name="Henrissat B."/>
            <person name="Morin E."/>
            <person name="Kohler A."/>
            <person name="Barry K."/>
            <person name="LaButti K."/>
            <person name="Morin E."/>
            <person name="Salamov A."/>
            <person name="Lipzen A."/>
            <person name="Mereny Z."/>
            <person name="Hegedus B."/>
            <person name="Baldrian P."/>
            <person name="Stursova M."/>
            <person name="Weitz H."/>
            <person name="Taylor A."/>
            <person name="Grigoriev I.V."/>
            <person name="Nagy L.G."/>
            <person name="Martin F."/>
            <person name="Kauserud H."/>
        </authorList>
    </citation>
    <scope>NUCLEOTIDE SEQUENCE</scope>
    <source>
        <strain evidence="2">CBHHK200</strain>
    </source>
</reference>
<evidence type="ECO:0000313" key="2">
    <source>
        <dbReference type="EMBL" id="KAJ7030171.1"/>
    </source>
</evidence>
<dbReference type="Proteomes" id="UP001218188">
    <property type="component" value="Unassembled WGS sequence"/>
</dbReference>
<sequence length="77" mass="8556">MQARHLRFLGVALAFVSDWVCSGIIAMEIGDLSGFLINWFGIVQGLCLLGYSMSEPEFEARYLFFGAILLSCFGPRC</sequence>
<organism evidence="2 3">
    <name type="scientific">Mycena alexandri</name>
    <dbReference type="NCBI Taxonomy" id="1745969"/>
    <lineage>
        <taxon>Eukaryota</taxon>
        <taxon>Fungi</taxon>
        <taxon>Dikarya</taxon>
        <taxon>Basidiomycota</taxon>
        <taxon>Agaricomycotina</taxon>
        <taxon>Agaricomycetes</taxon>
        <taxon>Agaricomycetidae</taxon>
        <taxon>Agaricales</taxon>
        <taxon>Marasmiineae</taxon>
        <taxon>Mycenaceae</taxon>
        <taxon>Mycena</taxon>
    </lineage>
</organism>
<gene>
    <name evidence="2" type="ORF">C8F04DRAFT_736191</name>
</gene>
<keyword evidence="1" id="KW-1133">Transmembrane helix</keyword>
<accession>A0AAD6X0D4</accession>
<keyword evidence="3" id="KW-1185">Reference proteome</keyword>
<name>A0AAD6X0D4_9AGAR</name>
<dbReference type="EMBL" id="JARJCM010000093">
    <property type="protein sequence ID" value="KAJ7030171.1"/>
    <property type="molecule type" value="Genomic_DNA"/>
</dbReference>
<protein>
    <submittedName>
        <fullName evidence="2">Uncharacterized protein</fullName>
    </submittedName>
</protein>